<evidence type="ECO:0000313" key="2">
    <source>
        <dbReference type="EMBL" id="EGV19171.1"/>
    </source>
</evidence>
<dbReference type="Proteomes" id="UP000005459">
    <property type="component" value="Unassembled WGS sequence"/>
</dbReference>
<evidence type="ECO:0000256" key="1">
    <source>
        <dbReference type="SAM" id="MobiDB-lite"/>
    </source>
</evidence>
<organism evidence="2 3">
    <name type="scientific">Thiocapsa marina 5811</name>
    <dbReference type="NCBI Taxonomy" id="768671"/>
    <lineage>
        <taxon>Bacteria</taxon>
        <taxon>Pseudomonadati</taxon>
        <taxon>Pseudomonadota</taxon>
        <taxon>Gammaproteobacteria</taxon>
        <taxon>Chromatiales</taxon>
        <taxon>Chromatiaceae</taxon>
        <taxon>Thiocapsa</taxon>
    </lineage>
</organism>
<dbReference type="EMBL" id="AFWV01000004">
    <property type="protein sequence ID" value="EGV19171.1"/>
    <property type="molecule type" value="Genomic_DNA"/>
</dbReference>
<proteinExistence type="predicted"/>
<keyword evidence="3" id="KW-1185">Reference proteome</keyword>
<reference evidence="2 3" key="1">
    <citation type="submission" date="2011-06" db="EMBL/GenBank/DDBJ databases">
        <title>The draft genome of Thiocapsa marina 5811.</title>
        <authorList>
            <consortium name="US DOE Joint Genome Institute (JGI-PGF)"/>
            <person name="Lucas S."/>
            <person name="Han J."/>
            <person name="Cheng J.-F."/>
            <person name="Goodwin L."/>
            <person name="Pitluck S."/>
            <person name="Peters L."/>
            <person name="Land M.L."/>
            <person name="Hauser L."/>
            <person name="Vogl K."/>
            <person name="Liu Z."/>
            <person name="Imhoff J."/>
            <person name="Thiel V."/>
            <person name="Frigaard N.-U."/>
            <person name="Bryant D."/>
            <person name="Woyke T.J."/>
        </authorList>
    </citation>
    <scope>NUCLEOTIDE SEQUENCE [LARGE SCALE GENOMIC DNA]</scope>
    <source>
        <strain evidence="2 3">5811</strain>
    </source>
</reference>
<sequence length="56" mass="6228">MRNGAEIVIESTQKPLRAGRPSRLQGGLKPLLSQADRALGRVDRSVQTLPIREYDL</sequence>
<dbReference type="AlphaFoldDB" id="F9U8R3"/>
<evidence type="ECO:0000313" key="3">
    <source>
        <dbReference type="Proteomes" id="UP000005459"/>
    </source>
</evidence>
<gene>
    <name evidence="2" type="ORF">ThimaDRAFT_1315</name>
</gene>
<feature type="region of interest" description="Disordered" evidence="1">
    <location>
        <begin position="1"/>
        <end position="27"/>
    </location>
</feature>
<dbReference type="STRING" id="768671.ThimaDRAFT_1315"/>
<protein>
    <submittedName>
        <fullName evidence="2">Uncharacterized protein</fullName>
    </submittedName>
</protein>
<name>F9U8R3_9GAMM</name>
<accession>F9U8R3</accession>